<dbReference type="PATRIC" id="fig|1082931.4.peg.2746"/>
<keyword evidence="2 5" id="KW-0812">Transmembrane</keyword>
<evidence type="ECO:0000313" key="6">
    <source>
        <dbReference type="EMBL" id="AEQ52785.1"/>
    </source>
</evidence>
<dbReference type="PIRSF" id="PIRSF017854">
    <property type="entry name" value="T4SS_TrbD"/>
    <property type="match status" value="1"/>
</dbReference>
<evidence type="ECO:0000256" key="3">
    <source>
        <dbReference type="ARBA" id="ARBA00022989"/>
    </source>
</evidence>
<dbReference type="KEGG" id="phl:KKY_2779"/>
<dbReference type="STRING" id="1082931.KKY_2779"/>
<evidence type="ECO:0000313" key="7">
    <source>
        <dbReference type="Proteomes" id="UP000008850"/>
    </source>
</evidence>
<gene>
    <name evidence="6" type="ordered locus">KKY_2779</name>
</gene>
<keyword evidence="7" id="KW-1185">Reference proteome</keyword>
<keyword evidence="3 5" id="KW-1133">Transmembrane helix</keyword>
<reference evidence="6 7" key="1">
    <citation type="journal article" date="2012" name="J. Bacteriol.">
        <title>Complete genome sequence of Pelagibacterium halotolerans B2T.</title>
        <authorList>
            <person name="Huo Y.Y."/>
            <person name="Cheng H."/>
            <person name="Han X.F."/>
            <person name="Jiang X.W."/>
            <person name="Sun C."/>
            <person name="Zhang X.Q."/>
            <person name="Zhu X.F."/>
            <person name="Liu Y.F."/>
            <person name="Li P.F."/>
            <person name="Ni P.X."/>
            <person name="Wu M."/>
        </authorList>
    </citation>
    <scope>NUCLEOTIDE SEQUENCE [LARGE SCALE GENOMIC DNA]</scope>
    <source>
        <strain evidence="7">DSM 22347 / JCM 15775 / CGMCC 1.7692 / B2</strain>
    </source>
</reference>
<organism evidence="6 7">
    <name type="scientific">Pelagibacterium halotolerans (strain DSM 22347 / JCM 15775 / CGMCC 1.7692 / B2)</name>
    <dbReference type="NCBI Taxonomy" id="1082931"/>
    <lineage>
        <taxon>Bacteria</taxon>
        <taxon>Pseudomonadati</taxon>
        <taxon>Pseudomonadota</taxon>
        <taxon>Alphaproteobacteria</taxon>
        <taxon>Hyphomicrobiales</taxon>
        <taxon>Devosiaceae</taxon>
        <taxon>Pelagibacterium</taxon>
    </lineage>
</organism>
<dbReference type="EMBL" id="CP003075">
    <property type="protein sequence ID" value="AEQ52785.1"/>
    <property type="molecule type" value="Genomic_DNA"/>
</dbReference>
<dbReference type="GO" id="GO:0016020">
    <property type="term" value="C:membrane"/>
    <property type="evidence" value="ECO:0007669"/>
    <property type="project" value="UniProtKB-SubCell"/>
</dbReference>
<dbReference type="eggNOG" id="COG5268">
    <property type="taxonomic scope" value="Bacteria"/>
</dbReference>
<dbReference type="Pfam" id="PF05101">
    <property type="entry name" value="VirB3"/>
    <property type="match status" value="1"/>
</dbReference>
<accession>G4RD02</accession>
<evidence type="ECO:0000256" key="1">
    <source>
        <dbReference type="ARBA" id="ARBA00004370"/>
    </source>
</evidence>
<dbReference type="AlphaFoldDB" id="G4RD02"/>
<dbReference type="HOGENOM" id="CLU_189159_0_0_5"/>
<evidence type="ECO:0000256" key="2">
    <source>
        <dbReference type="ARBA" id="ARBA00022692"/>
    </source>
</evidence>
<evidence type="ECO:0000256" key="4">
    <source>
        <dbReference type="ARBA" id="ARBA00023136"/>
    </source>
</evidence>
<proteinExistence type="predicted"/>
<comment type="subcellular location">
    <subcellularLocation>
        <location evidence="1">Membrane</location>
    </subcellularLocation>
</comment>
<dbReference type="InterPro" id="IPR016704">
    <property type="entry name" value="Conjugal_tfr_TrbD"/>
</dbReference>
<evidence type="ECO:0000256" key="5">
    <source>
        <dbReference type="SAM" id="Phobius"/>
    </source>
</evidence>
<feature type="transmembrane region" description="Helical" evidence="5">
    <location>
        <begin position="34"/>
        <end position="55"/>
    </location>
</feature>
<dbReference type="InterPro" id="IPR007792">
    <property type="entry name" value="T4SS_VirB3/TrbD/AvhB"/>
</dbReference>
<keyword evidence="4 5" id="KW-0472">Membrane</keyword>
<dbReference type="Proteomes" id="UP000008850">
    <property type="component" value="Chromosome"/>
</dbReference>
<name>G4RD02_PELHB</name>
<sequence>MPIAGYFVPVHRAVTEQILMGGVPRAIAITNGTLAAAIGLGLQLWVAGLVLFVLGHSVALWTTRRDAQFVDVARRHLRYPGYLRV</sequence>
<protein>
    <submittedName>
        <fullName evidence="6">Conjugative transfer protein TrbD</fullName>
    </submittedName>
</protein>